<sequence length="165" mass="18696">MSWTQLHPNDESMMKKAYAGMLSLEFEGTDYLFMVGGLDTTPAFKHPQFHYDQLKDGRFLTNEQLLYNLSNGQFTVPSVSGQCCPPTSEFVINKMNQYNGIMFGGTLTIDGFNTETNNVYLFNVTHYTIHWESIKKGSISGEGLWPKERFNHASALSMVTLAHLH</sequence>
<protein>
    <submittedName>
        <fullName evidence="1">Uncharacterized protein</fullName>
    </submittedName>
</protein>
<accession>A0A1X7TA85</accession>
<gene>
    <name evidence="1" type="primary">109588975</name>
</gene>
<dbReference type="Gene3D" id="2.120.10.80">
    <property type="entry name" value="Kelch-type beta propeller"/>
    <property type="match status" value="1"/>
</dbReference>
<keyword evidence="2" id="KW-1185">Reference proteome</keyword>
<name>A0A1X7TA85_AMPQE</name>
<dbReference type="Proteomes" id="UP000007879">
    <property type="component" value="Unassembled WGS sequence"/>
</dbReference>
<reference evidence="1" key="2">
    <citation type="submission" date="2017-05" db="UniProtKB">
        <authorList>
            <consortium name="EnsemblMetazoa"/>
        </authorList>
    </citation>
    <scope>IDENTIFICATION</scope>
</reference>
<dbReference type="EnsemblMetazoa" id="Aqu2.1.11465_001">
    <property type="protein sequence ID" value="Aqu2.1.11465_001"/>
    <property type="gene ID" value="Aqu2.1.11465"/>
</dbReference>
<reference evidence="2" key="1">
    <citation type="journal article" date="2010" name="Nature">
        <title>The Amphimedon queenslandica genome and the evolution of animal complexity.</title>
        <authorList>
            <person name="Srivastava M."/>
            <person name="Simakov O."/>
            <person name="Chapman J."/>
            <person name="Fahey B."/>
            <person name="Gauthier M.E."/>
            <person name="Mitros T."/>
            <person name="Richards G.S."/>
            <person name="Conaco C."/>
            <person name="Dacre M."/>
            <person name="Hellsten U."/>
            <person name="Larroux C."/>
            <person name="Putnam N.H."/>
            <person name="Stanke M."/>
            <person name="Adamska M."/>
            <person name="Darling A."/>
            <person name="Degnan S.M."/>
            <person name="Oakley T.H."/>
            <person name="Plachetzki D.C."/>
            <person name="Zhai Y."/>
            <person name="Adamski M."/>
            <person name="Calcino A."/>
            <person name="Cummins S.F."/>
            <person name="Goodstein D.M."/>
            <person name="Harris C."/>
            <person name="Jackson D.J."/>
            <person name="Leys S.P."/>
            <person name="Shu S."/>
            <person name="Woodcroft B.J."/>
            <person name="Vervoort M."/>
            <person name="Kosik K.S."/>
            <person name="Manning G."/>
            <person name="Degnan B.M."/>
            <person name="Rokhsar D.S."/>
        </authorList>
    </citation>
    <scope>NUCLEOTIDE SEQUENCE [LARGE SCALE GENOMIC DNA]</scope>
</reference>
<organism evidence="1">
    <name type="scientific">Amphimedon queenslandica</name>
    <name type="common">Sponge</name>
    <dbReference type="NCBI Taxonomy" id="400682"/>
    <lineage>
        <taxon>Eukaryota</taxon>
        <taxon>Metazoa</taxon>
        <taxon>Porifera</taxon>
        <taxon>Demospongiae</taxon>
        <taxon>Heteroscleromorpha</taxon>
        <taxon>Haplosclerida</taxon>
        <taxon>Niphatidae</taxon>
        <taxon>Amphimedon</taxon>
    </lineage>
</organism>
<dbReference type="AlphaFoldDB" id="A0A1X7TA85"/>
<evidence type="ECO:0000313" key="2">
    <source>
        <dbReference type="Proteomes" id="UP000007879"/>
    </source>
</evidence>
<proteinExistence type="predicted"/>
<evidence type="ECO:0000313" key="1">
    <source>
        <dbReference type="EnsemblMetazoa" id="Aqu2.1.11465_001"/>
    </source>
</evidence>
<dbReference type="EnsemblMetazoa" id="XM_020005083.1">
    <property type="protein sequence ID" value="XP_019860642.1"/>
    <property type="gene ID" value="LOC109588975"/>
</dbReference>
<dbReference type="InParanoid" id="A0A1X7TA85"/>
<dbReference type="InterPro" id="IPR015915">
    <property type="entry name" value="Kelch-typ_b-propeller"/>
</dbReference>
<dbReference type="KEGG" id="aqu:109588975"/>